<evidence type="ECO:0000256" key="11">
    <source>
        <dbReference type="ARBA" id="ARBA00022753"/>
    </source>
</evidence>
<evidence type="ECO:0000256" key="18">
    <source>
        <dbReference type="ARBA" id="ARBA00023157"/>
    </source>
</evidence>
<dbReference type="InterPro" id="IPR007274">
    <property type="entry name" value="Cop_transporter"/>
</dbReference>
<keyword evidence="7 22" id="KW-0813">Transport</keyword>
<evidence type="ECO:0000256" key="22">
    <source>
        <dbReference type="RuleBase" id="RU367022"/>
    </source>
</evidence>
<dbReference type="Pfam" id="PF04145">
    <property type="entry name" value="Ctr"/>
    <property type="match status" value="1"/>
</dbReference>
<keyword evidence="16" id="KW-0558">Oxidation</keyword>
<keyword evidence="11" id="KW-0967">Endosome</keyword>
<dbReference type="AlphaFoldDB" id="A0A3B3Q673"/>
<evidence type="ECO:0000256" key="7">
    <source>
        <dbReference type="ARBA" id="ARBA00022448"/>
    </source>
</evidence>
<dbReference type="GO" id="GO:0005375">
    <property type="term" value="F:copper ion transmembrane transporter activity"/>
    <property type="evidence" value="ECO:0007669"/>
    <property type="project" value="UniProtKB-UniRule"/>
</dbReference>
<keyword evidence="15 22" id="KW-0406">Ion transport</keyword>
<comment type="function">
    <text evidence="21">Mobilizes copper(1+) out of the endosomal compartment, making copper(1+) available for export out of the cells.</text>
</comment>
<evidence type="ECO:0000256" key="4">
    <source>
        <dbReference type="ARBA" id="ARBA00004520"/>
    </source>
</evidence>
<evidence type="ECO:0000256" key="21">
    <source>
        <dbReference type="ARBA" id="ARBA00037299"/>
    </source>
</evidence>
<evidence type="ECO:0000256" key="16">
    <source>
        <dbReference type="ARBA" id="ARBA00023097"/>
    </source>
</evidence>
<dbReference type="GO" id="GO:0031902">
    <property type="term" value="C:late endosome membrane"/>
    <property type="evidence" value="ECO:0007669"/>
    <property type="project" value="UniProtKB-SubCell"/>
</dbReference>
<dbReference type="Ensembl" id="ENSPKIT00000025263.1">
    <property type="protein sequence ID" value="ENSPKIP00000001344.1"/>
    <property type="gene ID" value="ENSPKIG00000019675.1"/>
</dbReference>
<keyword evidence="12 22" id="KW-0187">Copper transport</keyword>
<evidence type="ECO:0000256" key="5">
    <source>
        <dbReference type="ARBA" id="ARBA00004554"/>
    </source>
</evidence>
<comment type="catalytic activity">
    <reaction evidence="20">
        <text>Ag(+)(out) = Ag(+)(in)</text>
        <dbReference type="Rhea" id="RHEA:75207"/>
        <dbReference type="ChEBI" id="CHEBI:49468"/>
    </reaction>
</comment>
<keyword evidence="13 22" id="KW-1133">Transmembrane helix</keyword>
<evidence type="ECO:0000313" key="24">
    <source>
        <dbReference type="Proteomes" id="UP000261540"/>
    </source>
</evidence>
<comment type="similarity">
    <text evidence="6 22">Belongs to the copper transporter (Ctr) (TC 1.A.56) family. SLC31A subfamily.</text>
</comment>
<dbReference type="PANTHER" id="PTHR12483">
    <property type="entry name" value="SOLUTE CARRIER FAMILY 31 COPPER TRANSPORTERS"/>
    <property type="match status" value="1"/>
</dbReference>
<keyword evidence="9" id="KW-0597">Phosphoprotein</keyword>
<dbReference type="GeneTree" id="ENSGT00940000155147"/>
<dbReference type="STRING" id="1676925.ENSPKIP00000001344"/>
<proteinExistence type="inferred from homology"/>
<protein>
    <recommendedName>
        <fullName evidence="22">Copper transport protein</fullName>
    </recommendedName>
</protein>
<evidence type="ECO:0000256" key="15">
    <source>
        <dbReference type="ARBA" id="ARBA00023065"/>
    </source>
</evidence>
<dbReference type="GO" id="GO:0055038">
    <property type="term" value="C:recycling endosome membrane"/>
    <property type="evidence" value="ECO:0007669"/>
    <property type="project" value="UniProtKB-SubCell"/>
</dbReference>
<comment type="subcellular location">
    <subcellularLocation>
        <location evidence="3">Apical cell membrane</location>
        <topology evidence="3">Multi-pass membrane protein</topology>
    </subcellularLocation>
    <subcellularLocation>
        <location evidence="5">Basolateral cell membrane</location>
        <topology evidence="5">Multi-pass membrane protein</topology>
    </subcellularLocation>
    <subcellularLocation>
        <location evidence="4">Early endosome membrane</location>
        <topology evidence="4">Multi-pass membrane protein</topology>
    </subcellularLocation>
    <subcellularLocation>
        <location evidence="1">Late endosome membrane</location>
        <topology evidence="1">Multi-pass membrane protein</topology>
    </subcellularLocation>
    <subcellularLocation>
        <location evidence="22">Membrane</location>
        <topology evidence="22">Multi-pass membrane protein</topology>
    </subcellularLocation>
    <subcellularLocation>
        <location evidence="2">Recycling endosome membrane</location>
        <topology evidence="2">Multi-pass membrane protein</topology>
    </subcellularLocation>
</comment>
<keyword evidence="18" id="KW-1015">Disulfide bond</keyword>
<evidence type="ECO:0000256" key="9">
    <source>
        <dbReference type="ARBA" id="ARBA00022553"/>
    </source>
</evidence>
<evidence type="ECO:0000313" key="23">
    <source>
        <dbReference type="Ensembl" id="ENSPKIP00000001344.1"/>
    </source>
</evidence>
<evidence type="ECO:0000256" key="12">
    <source>
        <dbReference type="ARBA" id="ARBA00022796"/>
    </source>
</evidence>
<dbReference type="GO" id="GO:0016323">
    <property type="term" value="C:basolateral plasma membrane"/>
    <property type="evidence" value="ECO:0007669"/>
    <property type="project" value="UniProtKB-SubCell"/>
</dbReference>
<evidence type="ECO:0000256" key="19">
    <source>
        <dbReference type="ARBA" id="ARBA00036192"/>
    </source>
</evidence>
<comment type="catalytic activity">
    <reaction evidence="19">
        <text>Cu(+)(out) = Cu(+)(in)</text>
        <dbReference type="Rhea" id="RHEA:75211"/>
        <dbReference type="ChEBI" id="CHEBI:49552"/>
    </reaction>
</comment>
<gene>
    <name evidence="23" type="primary">SLC31A1</name>
</gene>
<evidence type="ECO:0000256" key="8">
    <source>
        <dbReference type="ARBA" id="ARBA00022475"/>
    </source>
</evidence>
<reference evidence="23" key="1">
    <citation type="submission" date="2025-08" db="UniProtKB">
        <authorList>
            <consortium name="Ensembl"/>
        </authorList>
    </citation>
    <scope>IDENTIFICATION</scope>
</reference>
<feature type="transmembrane region" description="Helical" evidence="22">
    <location>
        <begin position="211"/>
        <end position="230"/>
    </location>
</feature>
<evidence type="ECO:0000256" key="17">
    <source>
        <dbReference type="ARBA" id="ARBA00023136"/>
    </source>
</evidence>
<organism evidence="23 24">
    <name type="scientific">Paramormyrops kingsleyae</name>
    <dbReference type="NCBI Taxonomy" id="1676925"/>
    <lineage>
        <taxon>Eukaryota</taxon>
        <taxon>Metazoa</taxon>
        <taxon>Chordata</taxon>
        <taxon>Craniata</taxon>
        <taxon>Vertebrata</taxon>
        <taxon>Euteleostomi</taxon>
        <taxon>Actinopterygii</taxon>
        <taxon>Neopterygii</taxon>
        <taxon>Teleostei</taxon>
        <taxon>Osteoglossocephala</taxon>
        <taxon>Osteoglossomorpha</taxon>
        <taxon>Osteoglossiformes</taxon>
        <taxon>Mormyridae</taxon>
        <taxon>Paramormyrops</taxon>
    </lineage>
</organism>
<dbReference type="PANTHER" id="PTHR12483:SF22">
    <property type="entry name" value="HIGH AFFINITY COPPER UPTAKE PROTEIN 1"/>
    <property type="match status" value="1"/>
</dbReference>
<evidence type="ECO:0000256" key="3">
    <source>
        <dbReference type="ARBA" id="ARBA00004424"/>
    </source>
</evidence>
<name>A0A3B3Q673_9TELE</name>
<evidence type="ECO:0000256" key="13">
    <source>
        <dbReference type="ARBA" id="ARBA00022989"/>
    </source>
</evidence>
<keyword evidence="14 22" id="KW-0186">Copper</keyword>
<evidence type="ECO:0000256" key="6">
    <source>
        <dbReference type="ARBA" id="ARBA00006921"/>
    </source>
</evidence>
<dbReference type="GO" id="GO:0031901">
    <property type="term" value="C:early endosome membrane"/>
    <property type="evidence" value="ECO:0007669"/>
    <property type="project" value="UniProtKB-SubCell"/>
</dbReference>
<evidence type="ECO:0000256" key="20">
    <source>
        <dbReference type="ARBA" id="ARBA00036430"/>
    </source>
</evidence>
<keyword evidence="10 22" id="KW-0812">Transmembrane</keyword>
<sequence>MPSLSARMAHHMHLQSSSFVTLLLTPIIISSDSLPSSLSSQGKMDSSQHFNDHHTTISSSAKYSNSGIHRSDLSNVTQSHNLMEHLQLAMTPAPPSRRQMTFHLDCRALQLLFPGLILNSPTETALACIAVFLLAVFFEGLKAGREVLLRGRRAGPGPDTGAVPMPDGSVRTEMQQLAGQQMFSLCHLLQATLHITQVVLSYLLMLLFMSYNGYLCTALAAGAGLGFFLFGRKKAVLVGVPAHCR</sequence>
<keyword evidence="8" id="KW-1003">Cell membrane</keyword>
<keyword evidence="24" id="KW-1185">Reference proteome</keyword>
<reference evidence="23" key="2">
    <citation type="submission" date="2025-09" db="UniProtKB">
        <authorList>
            <consortium name="Ensembl"/>
        </authorList>
    </citation>
    <scope>IDENTIFICATION</scope>
</reference>
<evidence type="ECO:0000256" key="14">
    <source>
        <dbReference type="ARBA" id="ARBA00023008"/>
    </source>
</evidence>
<dbReference type="Proteomes" id="UP000261540">
    <property type="component" value="Unplaced"/>
</dbReference>
<keyword evidence="17 22" id="KW-0472">Membrane</keyword>
<evidence type="ECO:0000256" key="10">
    <source>
        <dbReference type="ARBA" id="ARBA00022692"/>
    </source>
</evidence>
<accession>A0A3B3Q673</accession>
<dbReference type="GO" id="GO:0016324">
    <property type="term" value="C:apical plasma membrane"/>
    <property type="evidence" value="ECO:0007669"/>
    <property type="project" value="UniProtKB-SubCell"/>
</dbReference>
<evidence type="ECO:0000256" key="2">
    <source>
        <dbReference type="ARBA" id="ARBA00004195"/>
    </source>
</evidence>
<evidence type="ECO:0000256" key="1">
    <source>
        <dbReference type="ARBA" id="ARBA00004107"/>
    </source>
</evidence>